<dbReference type="InterPro" id="IPR003477">
    <property type="entry name" value="PemK-like"/>
</dbReference>
<dbReference type="AlphaFoldDB" id="A0A2W5Z9Q6"/>
<dbReference type="EMBL" id="QHBU01000139">
    <property type="protein sequence ID" value="PZR80737.1"/>
    <property type="molecule type" value="Genomic_DNA"/>
</dbReference>
<comment type="caution">
    <text evidence="3">The sequence shown here is derived from an EMBL/GenBank/DDBJ whole genome shotgun (WGS) entry which is preliminary data.</text>
</comment>
<evidence type="ECO:0000256" key="2">
    <source>
        <dbReference type="ARBA" id="ARBA00022649"/>
    </source>
</evidence>
<gene>
    <name evidence="3" type="ORF">DLM65_07465</name>
</gene>
<evidence type="ECO:0000313" key="3">
    <source>
        <dbReference type="EMBL" id="PZR80737.1"/>
    </source>
</evidence>
<dbReference type="GO" id="GO:0004521">
    <property type="term" value="F:RNA endonuclease activity"/>
    <property type="evidence" value="ECO:0007669"/>
    <property type="project" value="TreeGrafter"/>
</dbReference>
<name>A0A2W5Z9Q6_9BACT</name>
<dbReference type="SUPFAM" id="SSF50118">
    <property type="entry name" value="Cell growth inhibitor/plasmid maintenance toxic component"/>
    <property type="match status" value="1"/>
</dbReference>
<evidence type="ECO:0000256" key="1">
    <source>
        <dbReference type="ARBA" id="ARBA00007521"/>
    </source>
</evidence>
<sequence length="106" mass="11313">MERGVIRGEIWIAEVGRKKRPVLVVTRSEVLDVRSLVTVAEVTTSTRGLATEVGLDHHNVGLDRPSVINCDGLHTVAQSSLTSRVGEIDAVTMRGVCSAIGYALGC</sequence>
<protein>
    <submittedName>
        <fullName evidence="3">Type II toxin-antitoxin system PemK/MazF family toxin</fullName>
    </submittedName>
</protein>
<keyword evidence="2" id="KW-1277">Toxin-antitoxin system</keyword>
<dbReference type="InterPro" id="IPR011067">
    <property type="entry name" value="Plasmid_toxin/cell-grow_inhib"/>
</dbReference>
<reference evidence="3 4" key="1">
    <citation type="journal article" date="2017" name="Nature">
        <title>Atmospheric trace gases support primary production in Antarctic desert surface soil.</title>
        <authorList>
            <person name="Ji M."/>
            <person name="Greening C."/>
            <person name="Vanwonterghem I."/>
            <person name="Carere C.R."/>
            <person name="Bay S.K."/>
            <person name="Steen J.A."/>
            <person name="Montgomery K."/>
            <person name="Lines T."/>
            <person name="Beardall J."/>
            <person name="van Dorst J."/>
            <person name="Snape I."/>
            <person name="Stott M.B."/>
            <person name="Hugenholtz P."/>
            <person name="Ferrari B.C."/>
        </authorList>
    </citation>
    <scope>NUCLEOTIDE SEQUENCE [LARGE SCALE GENOMIC DNA]</scope>
    <source>
        <strain evidence="3">RRmetagenome_bin12</strain>
    </source>
</reference>
<dbReference type="Gene3D" id="2.30.30.110">
    <property type="match status" value="1"/>
</dbReference>
<dbReference type="GO" id="GO:0016075">
    <property type="term" value="P:rRNA catabolic process"/>
    <property type="evidence" value="ECO:0007669"/>
    <property type="project" value="TreeGrafter"/>
</dbReference>
<accession>A0A2W5Z9Q6</accession>
<dbReference type="PANTHER" id="PTHR33988">
    <property type="entry name" value="ENDORIBONUCLEASE MAZF-RELATED"/>
    <property type="match status" value="1"/>
</dbReference>
<comment type="similarity">
    <text evidence="1">Belongs to the PemK/MazF family.</text>
</comment>
<organism evidence="3 4">
    <name type="scientific">Candidatus Aeolococcus gillhamiae</name>
    <dbReference type="NCBI Taxonomy" id="3127015"/>
    <lineage>
        <taxon>Bacteria</taxon>
        <taxon>Bacillati</taxon>
        <taxon>Candidatus Dormiibacterota</taxon>
        <taxon>Candidatus Dormibacteria</taxon>
        <taxon>Candidatus Aeolococcales</taxon>
        <taxon>Candidatus Aeolococcaceae</taxon>
        <taxon>Candidatus Aeolococcus</taxon>
    </lineage>
</organism>
<dbReference type="Proteomes" id="UP000248724">
    <property type="component" value="Unassembled WGS sequence"/>
</dbReference>
<proteinExistence type="inferred from homology"/>
<dbReference type="GO" id="GO:0003677">
    <property type="term" value="F:DNA binding"/>
    <property type="evidence" value="ECO:0007669"/>
    <property type="project" value="InterPro"/>
</dbReference>
<dbReference type="Pfam" id="PF02452">
    <property type="entry name" value="PemK_toxin"/>
    <property type="match status" value="1"/>
</dbReference>
<dbReference type="GO" id="GO:0006402">
    <property type="term" value="P:mRNA catabolic process"/>
    <property type="evidence" value="ECO:0007669"/>
    <property type="project" value="TreeGrafter"/>
</dbReference>
<evidence type="ECO:0000313" key="4">
    <source>
        <dbReference type="Proteomes" id="UP000248724"/>
    </source>
</evidence>
<dbReference type="PANTHER" id="PTHR33988:SF2">
    <property type="entry name" value="ENDORIBONUCLEASE MAZF"/>
    <property type="match status" value="1"/>
</dbReference>